<dbReference type="Gene3D" id="3.90.226.10">
    <property type="entry name" value="2-enoyl-CoA Hydratase, Chain A, domain 1"/>
    <property type="match status" value="1"/>
</dbReference>
<keyword evidence="7" id="KW-1185">Reference proteome</keyword>
<evidence type="ECO:0000313" key="7">
    <source>
        <dbReference type="Proteomes" id="UP001187346"/>
    </source>
</evidence>
<dbReference type="RefSeq" id="WP_317772240.1">
    <property type="nucleotide sequence ID" value="NZ_JAWMAJ010000058.1"/>
</dbReference>
<proteinExistence type="inferred from homology"/>
<dbReference type="InterPro" id="IPR001753">
    <property type="entry name" value="Enoyl-CoA_hydra/iso"/>
</dbReference>
<dbReference type="PROSITE" id="PS00166">
    <property type="entry name" value="ENOYL_COA_HYDRATASE"/>
    <property type="match status" value="1"/>
</dbReference>
<organism evidence="6 7">
    <name type="scientific">Streptomyces prunicolor</name>
    <dbReference type="NCBI Taxonomy" id="67348"/>
    <lineage>
        <taxon>Bacteria</taxon>
        <taxon>Bacillati</taxon>
        <taxon>Actinomycetota</taxon>
        <taxon>Actinomycetes</taxon>
        <taxon>Kitasatosporales</taxon>
        <taxon>Streptomycetaceae</taxon>
        <taxon>Streptomyces</taxon>
    </lineage>
</organism>
<comment type="caution">
    <text evidence="6">The sequence shown here is derived from an EMBL/GenBank/DDBJ whole genome shotgun (WGS) entry which is preliminary data.</text>
</comment>
<evidence type="ECO:0000256" key="5">
    <source>
        <dbReference type="RuleBase" id="RU003707"/>
    </source>
</evidence>
<evidence type="ECO:0000256" key="4">
    <source>
        <dbReference type="ARBA" id="ARBA00023717"/>
    </source>
</evidence>
<dbReference type="InterPro" id="IPR018376">
    <property type="entry name" value="Enoyl-CoA_hyd/isom_CS"/>
</dbReference>
<comment type="similarity">
    <text evidence="1 5">Belongs to the enoyl-CoA hydratase/isomerase family.</text>
</comment>
<evidence type="ECO:0000256" key="3">
    <source>
        <dbReference type="ARBA" id="ARBA00023709"/>
    </source>
</evidence>
<dbReference type="PANTHER" id="PTHR11941">
    <property type="entry name" value="ENOYL-COA HYDRATASE-RELATED"/>
    <property type="match status" value="1"/>
</dbReference>
<evidence type="ECO:0000313" key="6">
    <source>
        <dbReference type="EMBL" id="MDV7218062.1"/>
    </source>
</evidence>
<comment type="catalytic activity">
    <reaction evidence="4">
        <text>a 4-saturated-(3S)-3-hydroxyacyl-CoA = a (3E)-enoyl-CoA + H2O</text>
        <dbReference type="Rhea" id="RHEA:20724"/>
        <dbReference type="ChEBI" id="CHEBI:15377"/>
        <dbReference type="ChEBI" id="CHEBI:58521"/>
        <dbReference type="ChEBI" id="CHEBI:137480"/>
        <dbReference type="EC" id="4.2.1.17"/>
    </reaction>
</comment>
<dbReference type="InterPro" id="IPR029045">
    <property type="entry name" value="ClpP/crotonase-like_dom_sf"/>
</dbReference>
<evidence type="ECO:0000256" key="2">
    <source>
        <dbReference type="ARBA" id="ARBA00023239"/>
    </source>
</evidence>
<dbReference type="CDD" id="cd06558">
    <property type="entry name" value="crotonase-like"/>
    <property type="match status" value="1"/>
</dbReference>
<dbReference type="Gene3D" id="1.10.12.10">
    <property type="entry name" value="Lyase 2-enoyl-coa Hydratase, Chain A, domain 2"/>
    <property type="match status" value="1"/>
</dbReference>
<dbReference type="EMBL" id="JAWMAJ010000058">
    <property type="protein sequence ID" value="MDV7218062.1"/>
    <property type="molecule type" value="Genomic_DNA"/>
</dbReference>
<keyword evidence="2" id="KW-0456">Lyase</keyword>
<sequence>MSSDDAVLLEEPAPGVRLITLNRPDVRNAMTAEVTAAWSDALAVVTEDDDVRVLVVTGAGSSFCSGADLSWLDQGSARDNTPDRMRQRMLPFYRTWLAPRELPFPVIAAVNGPVVGAGLCLALACDLRYATTSARFSTPFVYLGTHGGMAATWLLQEAVGVPRARDLLYTGRELRADEAAAWGLVTEVADDALDRSLEVARRIASAAPIATRLTKAGLEQSANGLAASLQWEALAQPVTMATSDIHEGIRAKREHRSPLFMGD</sequence>
<gene>
    <name evidence="6" type="ORF">R5A26_19125</name>
</gene>
<comment type="catalytic activity">
    <reaction evidence="3">
        <text>a (3S)-3-hydroxyacyl-CoA = a (2E)-enoyl-CoA + H2O</text>
        <dbReference type="Rhea" id="RHEA:16105"/>
        <dbReference type="ChEBI" id="CHEBI:15377"/>
        <dbReference type="ChEBI" id="CHEBI:57318"/>
        <dbReference type="ChEBI" id="CHEBI:58856"/>
        <dbReference type="EC" id="4.2.1.17"/>
    </reaction>
</comment>
<name>A0ABU4FBV2_9ACTN</name>
<accession>A0ABU4FBV2</accession>
<dbReference type="InterPro" id="IPR014748">
    <property type="entry name" value="Enoyl-CoA_hydra_C"/>
</dbReference>
<evidence type="ECO:0000256" key="1">
    <source>
        <dbReference type="ARBA" id="ARBA00005254"/>
    </source>
</evidence>
<dbReference type="Proteomes" id="UP001187346">
    <property type="component" value="Unassembled WGS sequence"/>
</dbReference>
<dbReference type="SUPFAM" id="SSF52096">
    <property type="entry name" value="ClpP/crotonase"/>
    <property type="match status" value="1"/>
</dbReference>
<dbReference type="Pfam" id="PF00378">
    <property type="entry name" value="ECH_1"/>
    <property type="match status" value="1"/>
</dbReference>
<dbReference type="PANTHER" id="PTHR11941:SF54">
    <property type="entry name" value="ENOYL-COA HYDRATASE, MITOCHONDRIAL"/>
    <property type="match status" value="1"/>
</dbReference>
<protein>
    <submittedName>
        <fullName evidence="6">Enoyl-CoA hydratase/isomerase family protein</fullName>
    </submittedName>
</protein>
<reference evidence="6 7" key="1">
    <citation type="submission" date="2023-10" db="EMBL/GenBank/DDBJ databases">
        <title>Characterization of rhizosphere-enriched actinobacteria from wheat plants lab-grown on chernevaya soil.</title>
        <authorList>
            <person name="Tikhonova E.N."/>
            <person name="Konopkin A."/>
            <person name="Kravchenko I.K."/>
        </authorList>
    </citation>
    <scope>NUCLEOTIDE SEQUENCE [LARGE SCALE GENOMIC DNA]</scope>
    <source>
        <strain evidence="6 7">RR29</strain>
    </source>
</reference>